<keyword evidence="1" id="KW-0732">Signal</keyword>
<accession>A0AAI9ZG12</accession>
<gene>
    <name evidence="2" type="ORF">BDP81DRAFT_440676</name>
</gene>
<reference evidence="2" key="1">
    <citation type="submission" date="2021-06" db="EMBL/GenBank/DDBJ databases">
        <title>Comparative genomics, transcriptomics and evolutionary studies reveal genomic signatures of adaptation to plant cell wall in hemibiotrophic fungi.</title>
        <authorList>
            <consortium name="DOE Joint Genome Institute"/>
            <person name="Baroncelli R."/>
            <person name="Diaz J.F."/>
            <person name="Benocci T."/>
            <person name="Peng M."/>
            <person name="Battaglia E."/>
            <person name="Haridas S."/>
            <person name="Andreopoulos W."/>
            <person name="Labutti K."/>
            <person name="Pangilinan J."/>
            <person name="Floch G.L."/>
            <person name="Makela M.R."/>
            <person name="Henrissat B."/>
            <person name="Grigoriev I.V."/>
            <person name="Crouch J.A."/>
            <person name="De Vries R.P."/>
            <person name="Sukno S.A."/>
            <person name="Thon M.R."/>
        </authorList>
    </citation>
    <scope>NUCLEOTIDE SEQUENCE</scope>
    <source>
        <strain evidence="2">CBS 102054</strain>
    </source>
</reference>
<sequence length="81" mass="9194">MPMDLWLLVLLIFMDNRYPLDYLPYLQSPSRDLPLVLTRLSASFDSTLLWSGSVSGGEEDKAQGEENLERSFLRACDIIVA</sequence>
<evidence type="ECO:0000313" key="2">
    <source>
        <dbReference type="EMBL" id="KAK1622704.1"/>
    </source>
</evidence>
<evidence type="ECO:0000313" key="3">
    <source>
        <dbReference type="Proteomes" id="UP001243989"/>
    </source>
</evidence>
<dbReference type="GeneID" id="85476399"/>
<feature type="chain" id="PRO_5042593971" evidence="1">
    <location>
        <begin position="20"/>
        <end position="81"/>
    </location>
</feature>
<dbReference type="AlphaFoldDB" id="A0AAI9ZG12"/>
<proteinExistence type="predicted"/>
<evidence type="ECO:0000256" key="1">
    <source>
        <dbReference type="SAM" id="SignalP"/>
    </source>
</evidence>
<dbReference type="Proteomes" id="UP001243989">
    <property type="component" value="Unassembled WGS sequence"/>
</dbReference>
<keyword evidence="3" id="KW-1185">Reference proteome</keyword>
<protein>
    <submittedName>
        <fullName evidence="2">Uncharacterized protein</fullName>
    </submittedName>
</protein>
<name>A0AAI9ZG12_9PEZI</name>
<dbReference type="RefSeq" id="XP_060438699.1">
    <property type="nucleotide sequence ID" value="XM_060591537.1"/>
</dbReference>
<dbReference type="EMBL" id="JAHMHQ010000033">
    <property type="protein sequence ID" value="KAK1622704.1"/>
    <property type="molecule type" value="Genomic_DNA"/>
</dbReference>
<organism evidence="2 3">
    <name type="scientific">Colletotrichum phormii</name>
    <dbReference type="NCBI Taxonomy" id="359342"/>
    <lineage>
        <taxon>Eukaryota</taxon>
        <taxon>Fungi</taxon>
        <taxon>Dikarya</taxon>
        <taxon>Ascomycota</taxon>
        <taxon>Pezizomycotina</taxon>
        <taxon>Sordariomycetes</taxon>
        <taxon>Hypocreomycetidae</taxon>
        <taxon>Glomerellales</taxon>
        <taxon>Glomerellaceae</taxon>
        <taxon>Colletotrichum</taxon>
        <taxon>Colletotrichum acutatum species complex</taxon>
    </lineage>
</organism>
<feature type="signal peptide" evidence="1">
    <location>
        <begin position="1"/>
        <end position="19"/>
    </location>
</feature>
<comment type="caution">
    <text evidence="2">The sequence shown here is derived from an EMBL/GenBank/DDBJ whole genome shotgun (WGS) entry which is preliminary data.</text>
</comment>